<name>A0A367KZD1_9HYPO</name>
<evidence type="ECO:0000313" key="2">
    <source>
        <dbReference type="Proteomes" id="UP000253664"/>
    </source>
</evidence>
<dbReference type="Proteomes" id="UP000253664">
    <property type="component" value="Unassembled WGS sequence"/>
</dbReference>
<dbReference type="EMBL" id="LKCN02000027">
    <property type="protein sequence ID" value="RCI07528.1"/>
    <property type="molecule type" value="Genomic_DNA"/>
</dbReference>
<reference evidence="1 2" key="1">
    <citation type="journal article" date="2015" name="BMC Genomics">
        <title>Insights from the genome of Ophiocordyceps polyrhachis-furcata to pathogenicity and host specificity in insect fungi.</title>
        <authorList>
            <person name="Wichadakul D."/>
            <person name="Kobmoo N."/>
            <person name="Ingsriswang S."/>
            <person name="Tangphatsornruang S."/>
            <person name="Chantasingh D."/>
            <person name="Luangsa-ard J.J."/>
            <person name="Eurwilaichitr L."/>
        </authorList>
    </citation>
    <scope>NUCLEOTIDE SEQUENCE [LARGE SCALE GENOMIC DNA]</scope>
    <source>
        <strain evidence="1 2">BCC 54312</strain>
    </source>
</reference>
<organism evidence="1 2">
    <name type="scientific">Ophiocordyceps polyrhachis-furcata BCC 54312</name>
    <dbReference type="NCBI Taxonomy" id="1330021"/>
    <lineage>
        <taxon>Eukaryota</taxon>
        <taxon>Fungi</taxon>
        <taxon>Dikarya</taxon>
        <taxon>Ascomycota</taxon>
        <taxon>Pezizomycotina</taxon>
        <taxon>Sordariomycetes</taxon>
        <taxon>Hypocreomycetidae</taxon>
        <taxon>Hypocreales</taxon>
        <taxon>Ophiocordycipitaceae</taxon>
        <taxon>Ophiocordyceps</taxon>
    </lineage>
</organism>
<protein>
    <submittedName>
        <fullName evidence="1">Uncharacterized protein</fullName>
    </submittedName>
</protein>
<accession>A0A367KZD1</accession>
<gene>
    <name evidence="1" type="ORF">L249_8323</name>
</gene>
<dbReference type="AlphaFoldDB" id="A0A367KZD1"/>
<sequence>MKVELIHISTIGNVLAAADTDIATADTVGCCWEEQISPGGKFTHDDLPCPPLSDIYESGINPYIYNW</sequence>
<comment type="caution">
    <text evidence="1">The sequence shown here is derived from an EMBL/GenBank/DDBJ whole genome shotgun (WGS) entry which is preliminary data.</text>
</comment>
<keyword evidence="2" id="KW-1185">Reference proteome</keyword>
<proteinExistence type="predicted"/>
<evidence type="ECO:0000313" key="1">
    <source>
        <dbReference type="EMBL" id="RCI07528.1"/>
    </source>
</evidence>